<evidence type="ECO:0000313" key="2">
    <source>
        <dbReference type="Proteomes" id="UP001055811"/>
    </source>
</evidence>
<reference evidence="1 2" key="2">
    <citation type="journal article" date="2022" name="Mol. Ecol. Resour.">
        <title>The genomes of chicory, endive, great burdock and yacon provide insights into Asteraceae paleo-polyploidization history and plant inulin production.</title>
        <authorList>
            <person name="Fan W."/>
            <person name="Wang S."/>
            <person name="Wang H."/>
            <person name="Wang A."/>
            <person name="Jiang F."/>
            <person name="Liu H."/>
            <person name="Zhao H."/>
            <person name="Xu D."/>
            <person name="Zhang Y."/>
        </authorList>
    </citation>
    <scope>NUCLEOTIDE SEQUENCE [LARGE SCALE GENOMIC DNA]</scope>
    <source>
        <strain evidence="2">cv. Punajuju</strain>
        <tissue evidence="1">Leaves</tissue>
    </source>
</reference>
<protein>
    <submittedName>
        <fullName evidence="1">Uncharacterized protein</fullName>
    </submittedName>
</protein>
<accession>A0ACB8ZVF6</accession>
<name>A0ACB8ZVF6_CICIN</name>
<proteinExistence type="predicted"/>
<organism evidence="1 2">
    <name type="scientific">Cichorium intybus</name>
    <name type="common">Chicory</name>
    <dbReference type="NCBI Taxonomy" id="13427"/>
    <lineage>
        <taxon>Eukaryota</taxon>
        <taxon>Viridiplantae</taxon>
        <taxon>Streptophyta</taxon>
        <taxon>Embryophyta</taxon>
        <taxon>Tracheophyta</taxon>
        <taxon>Spermatophyta</taxon>
        <taxon>Magnoliopsida</taxon>
        <taxon>eudicotyledons</taxon>
        <taxon>Gunneridae</taxon>
        <taxon>Pentapetalae</taxon>
        <taxon>asterids</taxon>
        <taxon>campanulids</taxon>
        <taxon>Asterales</taxon>
        <taxon>Asteraceae</taxon>
        <taxon>Cichorioideae</taxon>
        <taxon>Cichorieae</taxon>
        <taxon>Cichoriinae</taxon>
        <taxon>Cichorium</taxon>
    </lineage>
</organism>
<dbReference type="EMBL" id="CM042016">
    <property type="protein sequence ID" value="KAI3701355.1"/>
    <property type="molecule type" value="Genomic_DNA"/>
</dbReference>
<comment type="caution">
    <text evidence="1">The sequence shown here is derived from an EMBL/GenBank/DDBJ whole genome shotgun (WGS) entry which is preliminary data.</text>
</comment>
<dbReference type="Proteomes" id="UP001055811">
    <property type="component" value="Linkage Group LG08"/>
</dbReference>
<keyword evidence="2" id="KW-1185">Reference proteome</keyword>
<sequence>MFLSRISKSTRQCNLSRNPWKLPTERKSNSKEVAFPWSRSGGSQHVDLSIHGSVRIKCVPNTRNFSLKCITIFSLISMTMPVFLRYVMDNNNAIGLTTPPWDAKDRGVTLAASNDYELEQLDVTTAFLNGELEEEIFMQQPEGFVVPGKEDYVCKLKKSLYCLKQSPRQWYKRFDSFMTIHKFSSCIYDSCVYFKKGDDGSKIYLLLYVDDMLIAAKDMKKIQKKSRILHLSQKGYIEKVLRRFNMHEAKPVNTPFVAHFKLSSALSPTTETDMAYMARVPYSSAVGSLMYVIICTRPDLAYAVSMVSRYMANPGKEHWKAVQWILRYLRGTSSMCLCYGQSNTGVVGYVDSDFGKDLDK</sequence>
<reference evidence="2" key="1">
    <citation type="journal article" date="2022" name="Mol. Ecol. Resour.">
        <title>The genomes of chicory, endive, great burdock and yacon provide insights into Asteraceae palaeo-polyploidization history and plant inulin production.</title>
        <authorList>
            <person name="Fan W."/>
            <person name="Wang S."/>
            <person name="Wang H."/>
            <person name="Wang A."/>
            <person name="Jiang F."/>
            <person name="Liu H."/>
            <person name="Zhao H."/>
            <person name="Xu D."/>
            <person name="Zhang Y."/>
        </authorList>
    </citation>
    <scope>NUCLEOTIDE SEQUENCE [LARGE SCALE GENOMIC DNA]</scope>
    <source>
        <strain evidence="2">cv. Punajuju</strain>
    </source>
</reference>
<gene>
    <name evidence="1" type="ORF">L2E82_46009</name>
</gene>
<evidence type="ECO:0000313" key="1">
    <source>
        <dbReference type="EMBL" id="KAI3701355.1"/>
    </source>
</evidence>